<reference evidence="6 7" key="1">
    <citation type="submission" date="2024-01" db="EMBL/GenBank/DDBJ databases">
        <title>Genome assemblies of Stephania.</title>
        <authorList>
            <person name="Yang L."/>
        </authorList>
    </citation>
    <scope>NUCLEOTIDE SEQUENCE [LARGE SCALE GENOMIC DNA]</scope>
    <source>
        <strain evidence="6">YNDBR</strain>
        <tissue evidence="6">Leaf</tissue>
    </source>
</reference>
<dbReference type="SUPFAM" id="SSF53756">
    <property type="entry name" value="UDP-Glycosyltransferase/glycogen phosphorylase"/>
    <property type="match status" value="1"/>
</dbReference>
<dbReference type="EC" id="2.4.1.-" evidence="5"/>
<evidence type="ECO:0000256" key="5">
    <source>
        <dbReference type="RuleBase" id="RU362057"/>
    </source>
</evidence>
<sequence>MNDSVNICCTYSFSSFVVCTNFFFFSRALYSSSILPIISQRKPIMGEAENRPHAILIAYPLQGHVIPSIHLAMKLASRGFVISFVNTESIHHQIFNNAQSLKDENIFAKARNSNLDIRYYTVGDGLPRDFDRSLNHDQFMASLLHVFSAHVEELVHKIVNSSPPANCLIADTFFVWPSVIAKKFGLVNVSFWTEPALVYTLYYHMDLLRMNGHMGFNDNREDSIDYIPGVPSIEPEDLMSYLQDTDTSTVVHQIIFKCFQDVKAADLVLCNTVQELEPSIVSALDAEKPFYAIGPIFTPGFSQSSVPTSLWAELDCIHWLDSKPNGSVLYLSFGSYAHVSKHEIMEIASGLLLSGVNFLWVLRPDIVSSDDKDILPEGFSDESRETGMVVQWCNQIEVLKHPAIGGFFTHTGWNSILESIWCKIPLLCFPLLTDQFTNRKLVVDDWKVGLDINKRMKISRKDVAAKINELMSGKSRNELAKKMNILNKTLQNALTDEGSSEKNLNQFIHDLTNLISKKCRAD</sequence>
<dbReference type="EMBL" id="JBBNAF010000001">
    <property type="protein sequence ID" value="KAK9168690.1"/>
    <property type="molecule type" value="Genomic_DNA"/>
</dbReference>
<comment type="caution">
    <text evidence="6">The sequence shown here is derived from an EMBL/GenBank/DDBJ whole genome shotgun (WGS) entry which is preliminary data.</text>
</comment>
<dbReference type="PANTHER" id="PTHR11926:SF774">
    <property type="entry name" value="UDP-GLYCOSYLTRANSFERASE 85A1-RELATED"/>
    <property type="match status" value="1"/>
</dbReference>
<dbReference type="AlphaFoldDB" id="A0AAP0LFH7"/>
<keyword evidence="7" id="KW-1185">Reference proteome</keyword>
<dbReference type="InterPro" id="IPR002213">
    <property type="entry name" value="UDP_glucos_trans"/>
</dbReference>
<evidence type="ECO:0000313" key="7">
    <source>
        <dbReference type="Proteomes" id="UP001420932"/>
    </source>
</evidence>
<evidence type="ECO:0000256" key="1">
    <source>
        <dbReference type="ARBA" id="ARBA00009995"/>
    </source>
</evidence>
<evidence type="ECO:0000256" key="4">
    <source>
        <dbReference type="RuleBase" id="RU003718"/>
    </source>
</evidence>
<gene>
    <name evidence="6" type="ORF">Syun_000830</name>
</gene>
<evidence type="ECO:0000256" key="3">
    <source>
        <dbReference type="ARBA" id="ARBA00022679"/>
    </source>
</evidence>
<dbReference type="CDD" id="cd03784">
    <property type="entry name" value="GT1_Gtf-like"/>
    <property type="match status" value="1"/>
</dbReference>
<keyword evidence="2 4" id="KW-0328">Glycosyltransferase</keyword>
<organism evidence="6 7">
    <name type="scientific">Stephania yunnanensis</name>
    <dbReference type="NCBI Taxonomy" id="152371"/>
    <lineage>
        <taxon>Eukaryota</taxon>
        <taxon>Viridiplantae</taxon>
        <taxon>Streptophyta</taxon>
        <taxon>Embryophyta</taxon>
        <taxon>Tracheophyta</taxon>
        <taxon>Spermatophyta</taxon>
        <taxon>Magnoliopsida</taxon>
        <taxon>Ranunculales</taxon>
        <taxon>Menispermaceae</taxon>
        <taxon>Menispermoideae</taxon>
        <taxon>Cissampelideae</taxon>
        <taxon>Stephania</taxon>
    </lineage>
</organism>
<accession>A0AAP0LFH7</accession>
<dbReference type="Gene3D" id="3.40.50.2000">
    <property type="entry name" value="Glycogen Phosphorylase B"/>
    <property type="match status" value="2"/>
</dbReference>
<evidence type="ECO:0000256" key="2">
    <source>
        <dbReference type="ARBA" id="ARBA00022676"/>
    </source>
</evidence>
<dbReference type="GO" id="GO:0080043">
    <property type="term" value="F:quercetin 3-O-glucosyltransferase activity"/>
    <property type="evidence" value="ECO:0007669"/>
    <property type="project" value="TreeGrafter"/>
</dbReference>
<proteinExistence type="inferred from homology"/>
<comment type="similarity">
    <text evidence="1 4">Belongs to the UDP-glycosyltransferase family.</text>
</comment>
<dbReference type="Proteomes" id="UP001420932">
    <property type="component" value="Unassembled WGS sequence"/>
</dbReference>
<dbReference type="FunFam" id="3.40.50.2000:FF:000078">
    <property type="entry name" value="Glycosyltransferase"/>
    <property type="match status" value="1"/>
</dbReference>
<dbReference type="GO" id="GO:0080044">
    <property type="term" value="F:quercetin 7-O-glucosyltransferase activity"/>
    <property type="evidence" value="ECO:0007669"/>
    <property type="project" value="TreeGrafter"/>
</dbReference>
<dbReference type="PANTHER" id="PTHR11926">
    <property type="entry name" value="GLUCOSYL/GLUCURONOSYL TRANSFERASES"/>
    <property type="match status" value="1"/>
</dbReference>
<keyword evidence="3 4" id="KW-0808">Transferase</keyword>
<dbReference type="InterPro" id="IPR035595">
    <property type="entry name" value="UDP_glycos_trans_CS"/>
</dbReference>
<evidence type="ECO:0000313" key="6">
    <source>
        <dbReference type="EMBL" id="KAK9168690.1"/>
    </source>
</evidence>
<name>A0AAP0LFH7_9MAGN</name>
<dbReference type="Pfam" id="PF00201">
    <property type="entry name" value="UDPGT"/>
    <property type="match status" value="1"/>
</dbReference>
<dbReference type="PROSITE" id="PS00375">
    <property type="entry name" value="UDPGT"/>
    <property type="match status" value="1"/>
</dbReference>
<protein>
    <recommendedName>
        <fullName evidence="5">Glycosyltransferase</fullName>
        <ecNumber evidence="5">2.4.1.-</ecNumber>
    </recommendedName>
</protein>